<dbReference type="InterPro" id="IPR009056">
    <property type="entry name" value="Cyt_c-like_dom"/>
</dbReference>
<evidence type="ECO:0000313" key="6">
    <source>
        <dbReference type="Proteomes" id="UP000254794"/>
    </source>
</evidence>
<dbReference type="Pfam" id="PF13442">
    <property type="entry name" value="Cytochrome_CBB3"/>
    <property type="match status" value="1"/>
</dbReference>
<keyword evidence="3" id="KW-0408">Iron</keyword>
<organism evidence="5 6">
    <name type="scientific">Legionella busanensis</name>
    <dbReference type="NCBI Taxonomy" id="190655"/>
    <lineage>
        <taxon>Bacteria</taxon>
        <taxon>Pseudomonadati</taxon>
        <taxon>Pseudomonadota</taxon>
        <taxon>Gammaproteobacteria</taxon>
        <taxon>Legionellales</taxon>
        <taxon>Legionellaceae</taxon>
        <taxon>Legionella</taxon>
    </lineage>
</organism>
<keyword evidence="1" id="KW-0349">Heme</keyword>
<reference evidence="5 6" key="1">
    <citation type="submission" date="2018-06" db="EMBL/GenBank/DDBJ databases">
        <authorList>
            <consortium name="Pathogen Informatics"/>
            <person name="Doyle S."/>
        </authorList>
    </citation>
    <scope>NUCLEOTIDE SEQUENCE [LARGE SCALE GENOMIC DNA]</scope>
    <source>
        <strain evidence="5 6">NCTC13316</strain>
    </source>
</reference>
<evidence type="ECO:0000256" key="1">
    <source>
        <dbReference type="ARBA" id="ARBA00022617"/>
    </source>
</evidence>
<dbReference type="GO" id="GO:0009055">
    <property type="term" value="F:electron transfer activity"/>
    <property type="evidence" value="ECO:0007669"/>
    <property type="project" value="InterPro"/>
</dbReference>
<keyword evidence="2" id="KW-0479">Metal-binding</keyword>
<dbReference type="Proteomes" id="UP000254794">
    <property type="component" value="Unassembled WGS sequence"/>
</dbReference>
<dbReference type="Gene3D" id="1.10.760.10">
    <property type="entry name" value="Cytochrome c-like domain"/>
    <property type="match status" value="1"/>
</dbReference>
<feature type="domain" description="Cytochrome c" evidence="4">
    <location>
        <begin position="53"/>
        <end position="124"/>
    </location>
</feature>
<proteinExistence type="predicted"/>
<evidence type="ECO:0000256" key="3">
    <source>
        <dbReference type="ARBA" id="ARBA00023004"/>
    </source>
</evidence>
<name>A0A378JKY0_9GAMM</name>
<dbReference type="SUPFAM" id="SSF46626">
    <property type="entry name" value="Cytochrome c"/>
    <property type="match status" value="1"/>
</dbReference>
<keyword evidence="6" id="KW-1185">Reference proteome</keyword>
<accession>A0A378JKY0</accession>
<evidence type="ECO:0000259" key="4">
    <source>
        <dbReference type="Pfam" id="PF13442"/>
    </source>
</evidence>
<gene>
    <name evidence="5" type="primary">cyc</name>
    <name evidence="5" type="ORF">NCTC13316_01943</name>
</gene>
<dbReference type="AlphaFoldDB" id="A0A378JKY0"/>
<dbReference type="PANTHER" id="PTHR40942:SF4">
    <property type="entry name" value="CYTOCHROME C5"/>
    <property type="match status" value="1"/>
</dbReference>
<dbReference type="EMBL" id="UGOD01000001">
    <property type="protein sequence ID" value="STX51844.1"/>
    <property type="molecule type" value="Genomic_DNA"/>
</dbReference>
<dbReference type="GO" id="GO:0046872">
    <property type="term" value="F:metal ion binding"/>
    <property type="evidence" value="ECO:0007669"/>
    <property type="project" value="UniProtKB-KW"/>
</dbReference>
<sequence>MNSGKLLFSLKVFEMLSMKKWLKLIFLNTLFIKVSLAATHQPEVFLAKIRGKPDEGQQIVQHFCANCHAVKPLIELGAPKIGVLTDWEMRMKQGFAKVFEHTAEGVGAMPARGGCFECTDKQLQLAILAMLPLSLQKELNNSLKENN</sequence>
<dbReference type="InterPro" id="IPR036909">
    <property type="entry name" value="Cyt_c-like_dom_sf"/>
</dbReference>
<evidence type="ECO:0000256" key="2">
    <source>
        <dbReference type="ARBA" id="ARBA00022723"/>
    </source>
</evidence>
<dbReference type="GO" id="GO:0020037">
    <property type="term" value="F:heme binding"/>
    <property type="evidence" value="ECO:0007669"/>
    <property type="project" value="InterPro"/>
</dbReference>
<dbReference type="PANTHER" id="PTHR40942">
    <property type="match status" value="1"/>
</dbReference>
<evidence type="ECO:0000313" key="5">
    <source>
        <dbReference type="EMBL" id="STX51844.1"/>
    </source>
</evidence>
<protein>
    <submittedName>
        <fullName evidence="5">Cytochrome c5</fullName>
    </submittedName>
</protein>